<reference evidence="1 2" key="1">
    <citation type="journal article" date="2024" name="Nat. Commun.">
        <title>Phylogenomics reveals the evolutionary origins of lichenization in chlorophyte algae.</title>
        <authorList>
            <person name="Puginier C."/>
            <person name="Libourel C."/>
            <person name="Otte J."/>
            <person name="Skaloud P."/>
            <person name="Haon M."/>
            <person name="Grisel S."/>
            <person name="Petersen M."/>
            <person name="Berrin J.G."/>
            <person name="Delaux P.M."/>
            <person name="Dal Grande F."/>
            <person name="Keller J."/>
        </authorList>
    </citation>
    <scope>NUCLEOTIDE SEQUENCE [LARGE SCALE GENOMIC DNA]</scope>
    <source>
        <strain evidence="1 2">SAG 245.80</strain>
    </source>
</reference>
<evidence type="ECO:0000313" key="2">
    <source>
        <dbReference type="Proteomes" id="UP001445335"/>
    </source>
</evidence>
<evidence type="ECO:0000313" key="1">
    <source>
        <dbReference type="EMBL" id="KAK9827745.1"/>
    </source>
</evidence>
<evidence type="ECO:0008006" key="3">
    <source>
        <dbReference type="Google" id="ProtNLM"/>
    </source>
</evidence>
<keyword evidence="2" id="KW-1185">Reference proteome</keyword>
<gene>
    <name evidence="1" type="ORF">WJX81_008650</name>
</gene>
<dbReference type="SUPFAM" id="SSF53474">
    <property type="entry name" value="alpha/beta-Hydrolases"/>
    <property type="match status" value="1"/>
</dbReference>
<dbReference type="InterPro" id="IPR029058">
    <property type="entry name" value="AB_hydrolase_fold"/>
</dbReference>
<dbReference type="EMBL" id="JALJOU010000055">
    <property type="protein sequence ID" value="KAK9827745.1"/>
    <property type="molecule type" value="Genomic_DNA"/>
</dbReference>
<comment type="caution">
    <text evidence="1">The sequence shown here is derived from an EMBL/GenBank/DDBJ whole genome shotgun (WGS) entry which is preliminary data.</text>
</comment>
<name>A0AAW1R1F7_9CHLO</name>
<protein>
    <recommendedName>
        <fullName evidence="3">Alpha/beta hydrolase fold-3 domain-containing protein</fullName>
    </recommendedName>
</protein>
<organism evidence="1 2">
    <name type="scientific">Elliptochloris bilobata</name>
    <dbReference type="NCBI Taxonomy" id="381761"/>
    <lineage>
        <taxon>Eukaryota</taxon>
        <taxon>Viridiplantae</taxon>
        <taxon>Chlorophyta</taxon>
        <taxon>core chlorophytes</taxon>
        <taxon>Trebouxiophyceae</taxon>
        <taxon>Trebouxiophyceae incertae sedis</taxon>
        <taxon>Elliptochloris clade</taxon>
        <taxon>Elliptochloris</taxon>
    </lineage>
</organism>
<sequence>MRALPSSPTEQDHYLEPLRQKSGMSEPALLAIVNPLTIAPSMYRPLALAVQERVNVDLAVVLVQASWAAALAEPSAFLATARRVLEEDLARVRAEATKRGWLGPCLPSGRNERLFLAGHSAGGQISADYAQRLAGGLILLACALSREL</sequence>
<dbReference type="Proteomes" id="UP001445335">
    <property type="component" value="Unassembled WGS sequence"/>
</dbReference>
<proteinExistence type="predicted"/>
<accession>A0AAW1R1F7</accession>
<dbReference type="AlphaFoldDB" id="A0AAW1R1F7"/>